<keyword evidence="2" id="KW-1185">Reference proteome</keyword>
<evidence type="ECO:0000313" key="2">
    <source>
        <dbReference type="Proteomes" id="UP001295684"/>
    </source>
</evidence>
<dbReference type="EMBL" id="CAMPGE010026737">
    <property type="protein sequence ID" value="CAI2384409.1"/>
    <property type="molecule type" value="Genomic_DNA"/>
</dbReference>
<evidence type="ECO:0000313" key="1">
    <source>
        <dbReference type="EMBL" id="CAI2384409.1"/>
    </source>
</evidence>
<dbReference type="Proteomes" id="UP001295684">
    <property type="component" value="Unassembled WGS sequence"/>
</dbReference>
<proteinExistence type="predicted"/>
<protein>
    <submittedName>
        <fullName evidence="1">Uncharacterized protein</fullName>
    </submittedName>
</protein>
<name>A0AAD2D7R2_EUPCR</name>
<gene>
    <name evidence="1" type="ORF">ECRASSUSDP1_LOCUS25934</name>
</gene>
<sequence length="69" mass="7870">MLLTSFRAAPCSSSQLEVWPSCLRVPNPSLRLVADSNFCTVKCFSIHQTIVFCSSSQNFQPNYQILFYF</sequence>
<dbReference type="AlphaFoldDB" id="A0AAD2D7R2"/>
<reference evidence="1" key="1">
    <citation type="submission" date="2023-07" db="EMBL/GenBank/DDBJ databases">
        <authorList>
            <consortium name="AG Swart"/>
            <person name="Singh M."/>
            <person name="Singh A."/>
            <person name="Seah K."/>
            <person name="Emmerich C."/>
        </authorList>
    </citation>
    <scope>NUCLEOTIDE SEQUENCE</scope>
    <source>
        <strain evidence="1">DP1</strain>
    </source>
</reference>
<comment type="caution">
    <text evidence="1">The sequence shown here is derived from an EMBL/GenBank/DDBJ whole genome shotgun (WGS) entry which is preliminary data.</text>
</comment>
<organism evidence="1 2">
    <name type="scientific">Euplotes crassus</name>
    <dbReference type="NCBI Taxonomy" id="5936"/>
    <lineage>
        <taxon>Eukaryota</taxon>
        <taxon>Sar</taxon>
        <taxon>Alveolata</taxon>
        <taxon>Ciliophora</taxon>
        <taxon>Intramacronucleata</taxon>
        <taxon>Spirotrichea</taxon>
        <taxon>Hypotrichia</taxon>
        <taxon>Euplotida</taxon>
        <taxon>Euplotidae</taxon>
        <taxon>Moneuplotes</taxon>
    </lineage>
</organism>
<accession>A0AAD2D7R2</accession>